<reference evidence="1 2" key="1">
    <citation type="submission" date="2024-05" db="EMBL/GenBank/DDBJ databases">
        <title>Genome sequencing and assembly of Indian major carp, Cirrhinus mrigala (Hamilton, 1822).</title>
        <authorList>
            <person name="Mohindra V."/>
            <person name="Chowdhury L.M."/>
            <person name="Lal K."/>
            <person name="Jena J.K."/>
        </authorList>
    </citation>
    <scope>NUCLEOTIDE SEQUENCE [LARGE SCALE GENOMIC DNA]</scope>
    <source>
        <strain evidence="1">CM1030</strain>
        <tissue evidence="1">Blood</tissue>
    </source>
</reference>
<dbReference type="Proteomes" id="UP001529510">
    <property type="component" value="Unassembled WGS sequence"/>
</dbReference>
<name>A0ABD0R0H6_CIRMR</name>
<organism evidence="1 2">
    <name type="scientific">Cirrhinus mrigala</name>
    <name type="common">Mrigala</name>
    <dbReference type="NCBI Taxonomy" id="683832"/>
    <lineage>
        <taxon>Eukaryota</taxon>
        <taxon>Metazoa</taxon>
        <taxon>Chordata</taxon>
        <taxon>Craniata</taxon>
        <taxon>Vertebrata</taxon>
        <taxon>Euteleostomi</taxon>
        <taxon>Actinopterygii</taxon>
        <taxon>Neopterygii</taxon>
        <taxon>Teleostei</taxon>
        <taxon>Ostariophysi</taxon>
        <taxon>Cypriniformes</taxon>
        <taxon>Cyprinidae</taxon>
        <taxon>Labeoninae</taxon>
        <taxon>Labeonini</taxon>
        <taxon>Cirrhinus</taxon>
    </lineage>
</organism>
<proteinExistence type="predicted"/>
<feature type="non-terminal residue" evidence="1">
    <location>
        <position position="1"/>
    </location>
</feature>
<evidence type="ECO:0000313" key="2">
    <source>
        <dbReference type="Proteomes" id="UP001529510"/>
    </source>
</evidence>
<feature type="non-terminal residue" evidence="1">
    <location>
        <position position="59"/>
    </location>
</feature>
<evidence type="ECO:0000313" key="1">
    <source>
        <dbReference type="EMBL" id="KAL0191146.1"/>
    </source>
</evidence>
<gene>
    <name evidence="1" type="ORF">M9458_013844</name>
</gene>
<dbReference type="EMBL" id="JAMKFB020000006">
    <property type="protein sequence ID" value="KAL0191146.1"/>
    <property type="molecule type" value="Genomic_DNA"/>
</dbReference>
<comment type="caution">
    <text evidence="1">The sequence shown here is derived from an EMBL/GenBank/DDBJ whole genome shotgun (WGS) entry which is preliminary data.</text>
</comment>
<keyword evidence="2" id="KW-1185">Reference proteome</keyword>
<protein>
    <submittedName>
        <fullName evidence="1">Uncharacterized protein</fullName>
    </submittedName>
</protein>
<dbReference type="AlphaFoldDB" id="A0ABD0R0H6"/>
<accession>A0ABD0R0H6</accession>
<sequence length="59" mass="6320">LPVLHCLSLLHNPGPPPLHGPGPPSHPLFCLRSPTLLDCCCCCCCCFEHQESLLEGGIL</sequence>